<evidence type="ECO:0000259" key="7">
    <source>
        <dbReference type="Pfam" id="PF06747"/>
    </source>
</evidence>
<name>A0A127ZHZ3_9BASI</name>
<evidence type="ECO:0000256" key="1">
    <source>
        <dbReference type="ARBA" id="ARBA00004496"/>
    </source>
</evidence>
<dbReference type="InterPro" id="IPR010625">
    <property type="entry name" value="CHCH"/>
</dbReference>
<dbReference type="GO" id="GO:0033617">
    <property type="term" value="P:mitochondrial respiratory chain complex IV assembly"/>
    <property type="evidence" value="ECO:0007669"/>
    <property type="project" value="TreeGrafter"/>
</dbReference>
<proteinExistence type="inferred from homology"/>
<dbReference type="OrthoDB" id="268594at2759"/>
<reference evidence="8" key="1">
    <citation type="submission" date="2014-06" db="EMBL/GenBank/DDBJ databases">
        <authorList>
            <person name="Ju J."/>
            <person name="Zhang J."/>
        </authorList>
    </citation>
    <scope>NUCLEOTIDE SEQUENCE</scope>
    <source>
        <strain evidence="8">SscI8</strain>
    </source>
</reference>
<evidence type="ECO:0000313" key="8">
    <source>
        <dbReference type="EMBL" id="CDU25267.1"/>
    </source>
</evidence>
<keyword evidence="3" id="KW-1015">Disulfide bond</keyword>
<keyword evidence="2" id="KW-0963">Cytoplasm</keyword>
<evidence type="ECO:0000256" key="3">
    <source>
        <dbReference type="ARBA" id="ARBA00023157"/>
    </source>
</evidence>
<dbReference type="EMBL" id="LK056684">
    <property type="protein sequence ID" value="CDU25267.1"/>
    <property type="molecule type" value="Genomic_DNA"/>
</dbReference>
<protein>
    <submittedName>
        <fullName evidence="8">Related to COX19-Cytochrome c oxidase assembly protein</fullName>
    </submittedName>
</protein>
<comment type="function">
    <text evidence="4">Required for the assembly of mitochondrial cytochrome c oxidase.</text>
</comment>
<dbReference type="Pfam" id="PF06747">
    <property type="entry name" value="CHCH"/>
    <property type="match status" value="1"/>
</dbReference>
<dbReference type="PANTHER" id="PTHR21107:SF2">
    <property type="entry name" value="CYTOCHROME C OXIDASE ASSEMBLY PROTEIN COX19"/>
    <property type="match status" value="1"/>
</dbReference>
<dbReference type="PANTHER" id="PTHR21107">
    <property type="entry name" value="CYTOCHROME C OXIDASE ASSEMBLY PROTEIN COX19"/>
    <property type="match status" value="1"/>
</dbReference>
<evidence type="ECO:0000256" key="5">
    <source>
        <dbReference type="ARBA" id="ARBA00038223"/>
    </source>
</evidence>
<feature type="region of interest" description="Disordered" evidence="6">
    <location>
        <begin position="1"/>
        <end position="20"/>
    </location>
</feature>
<organism evidence="8">
    <name type="scientific">Sporisorium scitamineum</name>
    <dbReference type="NCBI Taxonomy" id="49012"/>
    <lineage>
        <taxon>Eukaryota</taxon>
        <taxon>Fungi</taxon>
        <taxon>Dikarya</taxon>
        <taxon>Basidiomycota</taxon>
        <taxon>Ustilaginomycotina</taxon>
        <taxon>Ustilaginomycetes</taxon>
        <taxon>Ustilaginales</taxon>
        <taxon>Ustilaginaceae</taxon>
        <taxon>Sporisorium</taxon>
    </lineage>
</organism>
<evidence type="ECO:0000256" key="4">
    <source>
        <dbReference type="ARBA" id="ARBA00037279"/>
    </source>
</evidence>
<comment type="subcellular location">
    <subcellularLocation>
        <location evidence="1">Cytoplasm</location>
    </subcellularLocation>
</comment>
<feature type="domain" description="CHCH" evidence="7">
    <location>
        <begin position="30"/>
        <end position="63"/>
    </location>
</feature>
<evidence type="ECO:0000256" key="6">
    <source>
        <dbReference type="SAM" id="MobiDB-lite"/>
    </source>
</evidence>
<dbReference type="InterPro" id="IPR051383">
    <property type="entry name" value="COX19"/>
</dbReference>
<dbReference type="PROSITE" id="PS51808">
    <property type="entry name" value="CHCH"/>
    <property type="match status" value="1"/>
</dbReference>
<dbReference type="AlphaFoldDB" id="A0A127ZHZ3"/>
<gene>
    <name evidence="8" type="ORF">SPSC_05101</name>
</gene>
<comment type="similarity">
    <text evidence="5">Belongs to the COX19 family.</text>
</comment>
<sequence length="172" mass="18394">MSFGRPPTFSDFKVSPPERGSFPLDHEGECKSVMQEYMNCIKYNRNDNGKCRHLSRAYLQCRMDKGLMEQDNMDNLGFKDLDPPSSGTSNDAADRAVSQGRNAHTGSIPRYAGDTHGAEGNVPSSKAGSGSPIDERNRGEGAGSAHAKGQVSRQAGSYAGDSHGRTGGGRLV</sequence>
<feature type="region of interest" description="Disordered" evidence="6">
    <location>
        <begin position="73"/>
        <end position="172"/>
    </location>
</feature>
<accession>A0A127ZHZ3</accession>
<dbReference type="GO" id="GO:0005758">
    <property type="term" value="C:mitochondrial intermembrane space"/>
    <property type="evidence" value="ECO:0007669"/>
    <property type="project" value="TreeGrafter"/>
</dbReference>
<evidence type="ECO:0000256" key="2">
    <source>
        <dbReference type="ARBA" id="ARBA00022490"/>
    </source>
</evidence>